<organism evidence="1">
    <name type="scientific">Pandoravirus macleodensis</name>
    <dbReference type="NCBI Taxonomy" id="2107707"/>
    <lineage>
        <taxon>Viruses</taxon>
        <taxon>Pandoravirus</taxon>
    </lineage>
</organism>
<dbReference type="GeneID" id="36841422"/>
<sequence>MEISYIDSCGNESDLLNALPSLPLESVIKAYLANGARDAASDRAARLWVASHWRMSRLPEFGRAAKALRDALTPPSVVAAGVRVYAWEGFKGRLSTPKQVAADDIRGSVTLVVGSPGASGKSVTARFLEARMLCEMNRMRGGDDDTPLAEARIDPQTLDWGDIESSISEIIPYLNDRSRMHRTLLVDGHKILHGQWLPRLRGSAKMARIADMARESGIHIVMVPSLYEQYDAELMSRIVDRIVITAGVKETHRDAAGALAPLVGMEAPALVAMLKCMRPFARLVFERRLGSRAGIVAFTPETTIVSIAGGLTGFYPSAVDSVAA</sequence>
<name>A0A2U7UEV1_9VIRU</name>
<dbReference type="Proteomes" id="UP000249758">
    <property type="component" value="Segment"/>
</dbReference>
<dbReference type="RefSeq" id="YP_009480963.1">
    <property type="nucleotide sequence ID" value="NC_037665.1"/>
</dbReference>
<dbReference type="KEGG" id="vg:36841422"/>
<proteinExistence type="predicted"/>
<evidence type="ECO:0000313" key="1">
    <source>
        <dbReference type="EMBL" id="AVK76967.1"/>
    </source>
</evidence>
<accession>A0A2U7UEV1</accession>
<protein>
    <submittedName>
        <fullName evidence="1">Uncharacterized protein</fullName>
    </submittedName>
</protein>
<reference evidence="1" key="1">
    <citation type="journal article" date="2018" name="Nat. Commun.">
        <title>Diversity and evolution of the emerging Pandoraviridae family.</title>
        <authorList>
            <person name="Legendre M."/>
            <person name="Fabre E."/>
            <person name="Poirot O."/>
            <person name="Jeudy S."/>
            <person name="Lartigue A."/>
            <person name="Alempic J.M."/>
            <person name="Beucher L."/>
            <person name="Philippe N."/>
            <person name="Bertaux L."/>
            <person name="Christo-Foroux E."/>
            <person name="Labadie K."/>
            <person name="Coute Y."/>
            <person name="Abergel C."/>
            <person name="Claverie J.M."/>
        </authorList>
    </citation>
    <scope>NUCLEOTIDE SEQUENCE [LARGE SCALE GENOMIC DNA]</scope>
    <source>
        <strain evidence="1">Macleodensis</strain>
    </source>
</reference>
<gene>
    <name evidence="1" type="ORF">pmac_cds_279</name>
</gene>
<dbReference type="EMBL" id="MG011691">
    <property type="protein sequence ID" value="AVK76967.1"/>
    <property type="molecule type" value="Genomic_DNA"/>
</dbReference>